<dbReference type="EMBL" id="JAAAID010000837">
    <property type="protein sequence ID" value="KAG0013507.1"/>
    <property type="molecule type" value="Genomic_DNA"/>
</dbReference>
<reference evidence="1" key="1">
    <citation type="journal article" date="2020" name="Fungal Divers.">
        <title>Resolving the Mortierellaceae phylogeny through synthesis of multi-gene phylogenetics and phylogenomics.</title>
        <authorList>
            <person name="Vandepol N."/>
            <person name="Liber J."/>
            <person name="Desiro A."/>
            <person name="Na H."/>
            <person name="Kennedy M."/>
            <person name="Barry K."/>
            <person name="Grigoriev I.V."/>
            <person name="Miller A.N."/>
            <person name="O'Donnell K."/>
            <person name="Stajich J.E."/>
            <person name="Bonito G."/>
        </authorList>
    </citation>
    <scope>NUCLEOTIDE SEQUENCE</scope>
    <source>
        <strain evidence="1">NRRL 2769</strain>
    </source>
</reference>
<protein>
    <submittedName>
        <fullName evidence="1">Uncharacterized protein</fullName>
    </submittedName>
</protein>
<evidence type="ECO:0000313" key="1">
    <source>
        <dbReference type="EMBL" id="KAG0013507.1"/>
    </source>
</evidence>
<proteinExistence type="predicted"/>
<dbReference type="Proteomes" id="UP000703661">
    <property type="component" value="Unassembled WGS sequence"/>
</dbReference>
<organism evidence="1 2">
    <name type="scientific">Entomortierella chlamydospora</name>
    <dbReference type="NCBI Taxonomy" id="101097"/>
    <lineage>
        <taxon>Eukaryota</taxon>
        <taxon>Fungi</taxon>
        <taxon>Fungi incertae sedis</taxon>
        <taxon>Mucoromycota</taxon>
        <taxon>Mortierellomycotina</taxon>
        <taxon>Mortierellomycetes</taxon>
        <taxon>Mortierellales</taxon>
        <taxon>Mortierellaceae</taxon>
        <taxon>Entomortierella</taxon>
    </lineage>
</organism>
<accession>A0A9P6SZB7</accession>
<sequence>MTSFVKDKACMTLAAIVLDTGKRVFGHPDRSQTKRERSKSYIEWSQKTLNLTKNFQVFVGEQVQRDNELREHAADMTIGESASERKLRFKALDAGEILHSPTSISGHRLVQGHLQLRKRFCGMQKPNSLCTVLHKKFVNAVEEIIVSALFGSERASDDEKRALIHEFALASGPRAAIDLGEPLSDYEWDMGRLKFLLKVISIFDEFSPTLQLQLYPTLGTTGPDSILSKIVDCANNIGLREFVPLSVEGAGQENGDLYVRILSDLCTFALLLQPKQFAKMQIDMIGLVLAQSELWSLIAEDWWTCISDRLGQDFTTIQVQVLMELEELVKKSEVS</sequence>
<gene>
    <name evidence="1" type="ORF">BGZ80_011027</name>
</gene>
<name>A0A9P6SZB7_9FUNG</name>
<comment type="caution">
    <text evidence="1">The sequence shown here is derived from an EMBL/GenBank/DDBJ whole genome shotgun (WGS) entry which is preliminary data.</text>
</comment>
<dbReference type="AlphaFoldDB" id="A0A9P6SZB7"/>
<evidence type="ECO:0000313" key="2">
    <source>
        <dbReference type="Proteomes" id="UP000703661"/>
    </source>
</evidence>
<keyword evidence="2" id="KW-1185">Reference proteome</keyword>